<dbReference type="EMBL" id="AP022595">
    <property type="protein sequence ID" value="BBY58908.1"/>
    <property type="molecule type" value="Genomic_DNA"/>
</dbReference>
<feature type="region of interest" description="Disordered" evidence="1">
    <location>
        <begin position="326"/>
        <end position="346"/>
    </location>
</feature>
<keyword evidence="2" id="KW-0732">Signal</keyword>
<evidence type="ECO:0000256" key="2">
    <source>
        <dbReference type="SAM" id="SignalP"/>
    </source>
</evidence>
<accession>A0A7I7SQ16</accession>
<feature type="compositionally biased region" description="Low complexity" evidence="1">
    <location>
        <begin position="112"/>
        <end position="131"/>
    </location>
</feature>
<dbReference type="AlphaFoldDB" id="A0A7I7SQ16"/>
<feature type="compositionally biased region" description="Low complexity" evidence="1">
    <location>
        <begin position="137"/>
        <end position="147"/>
    </location>
</feature>
<dbReference type="KEGG" id="msar:MSAR_20440"/>
<feature type="region of interest" description="Disordered" evidence="1">
    <location>
        <begin position="112"/>
        <end position="147"/>
    </location>
</feature>
<evidence type="ECO:0000256" key="1">
    <source>
        <dbReference type="SAM" id="MobiDB-lite"/>
    </source>
</evidence>
<organism evidence="3 4">
    <name type="scientific">Mycolicibacterium sarraceniae</name>
    <dbReference type="NCBI Taxonomy" id="1534348"/>
    <lineage>
        <taxon>Bacteria</taxon>
        <taxon>Bacillati</taxon>
        <taxon>Actinomycetota</taxon>
        <taxon>Actinomycetes</taxon>
        <taxon>Mycobacteriales</taxon>
        <taxon>Mycobacteriaceae</taxon>
        <taxon>Mycolicibacterium</taxon>
    </lineage>
</organism>
<gene>
    <name evidence="3" type="ORF">MSAR_20440</name>
</gene>
<name>A0A7I7SQ16_9MYCO</name>
<feature type="compositionally biased region" description="Low complexity" evidence="1">
    <location>
        <begin position="73"/>
        <end position="94"/>
    </location>
</feature>
<feature type="chain" id="PRO_5039399616" evidence="2">
    <location>
        <begin position="25"/>
        <end position="483"/>
    </location>
</feature>
<feature type="region of interest" description="Disordered" evidence="1">
    <location>
        <begin position="28"/>
        <end position="94"/>
    </location>
</feature>
<feature type="signal peptide" evidence="2">
    <location>
        <begin position="1"/>
        <end position="24"/>
    </location>
</feature>
<keyword evidence="4" id="KW-1185">Reference proteome</keyword>
<feature type="compositionally biased region" description="Low complexity" evidence="1">
    <location>
        <begin position="28"/>
        <end position="49"/>
    </location>
</feature>
<evidence type="ECO:0000313" key="3">
    <source>
        <dbReference type="EMBL" id="BBY58908.1"/>
    </source>
</evidence>
<dbReference type="RefSeq" id="WP_163696649.1">
    <property type="nucleotide sequence ID" value="NZ_AP022595.1"/>
</dbReference>
<dbReference type="Proteomes" id="UP000466445">
    <property type="component" value="Chromosome"/>
</dbReference>
<sequence length="483" mass="50639">MGSNKYVGYVGGVAVAVGVGAAVAAASQGVASADTGKADSSSASDSAKANEGPKKSATSNTKHGKPAAKVNDKSSTAAASDTKSASSTPTSAKTTAVEFEAAQVRRLQGLFTGPASARPAAATESAASTEATDTEATDTTATKTTAAAATVNPATAFWNPFRWMPPEPAPQDMPGPIWTLEESFIKIFPNQVKAVAREGFELGYRLTQMIPWVNVIVPIANIITELPKAFEGDKAAAQRVINNLIVTIQPIAVLYYGYNELADVLNLEAPALKLQSWFIGSLWNLLDPFALLHIRGESGLPLSTTTPPPDQVTPEAEATTQLVAAVTPSASDTPSTDEASNPFRADDPKPYGMPTAVYSAEKALVALFPSDVGPIVRELYEANWRVSQMVPGLNAVIPIAELLPALYQASLGHKDAAQAAINNVLLATTALSILYYGFDEIADLANMEVEGQALKAQTFAQVWDEADPKGYLHVLGHSGLKTA</sequence>
<feature type="compositionally biased region" description="Polar residues" evidence="1">
    <location>
        <begin position="326"/>
        <end position="339"/>
    </location>
</feature>
<reference evidence="3 4" key="1">
    <citation type="journal article" date="2019" name="Emerg. Microbes Infect.">
        <title>Comprehensive subspecies identification of 175 nontuberculous mycobacteria species based on 7547 genomic profiles.</title>
        <authorList>
            <person name="Matsumoto Y."/>
            <person name="Kinjo T."/>
            <person name="Motooka D."/>
            <person name="Nabeya D."/>
            <person name="Jung N."/>
            <person name="Uechi K."/>
            <person name="Horii T."/>
            <person name="Iida T."/>
            <person name="Fujita J."/>
            <person name="Nakamura S."/>
        </authorList>
    </citation>
    <scope>NUCLEOTIDE SEQUENCE [LARGE SCALE GENOMIC DNA]</scope>
    <source>
        <strain evidence="3 4">JCM 30395</strain>
    </source>
</reference>
<evidence type="ECO:0000313" key="4">
    <source>
        <dbReference type="Proteomes" id="UP000466445"/>
    </source>
</evidence>
<protein>
    <submittedName>
        <fullName evidence="3">Uncharacterized protein</fullName>
    </submittedName>
</protein>
<proteinExistence type="predicted"/>